<reference evidence="1" key="1">
    <citation type="submission" date="2020-08" db="EMBL/GenBank/DDBJ databases">
        <title>Genome public.</title>
        <authorList>
            <person name="Liu C."/>
            <person name="Sun Q."/>
        </authorList>
    </citation>
    <scope>NUCLEOTIDE SEQUENCE</scope>
    <source>
        <strain evidence="1">H8</strain>
    </source>
</reference>
<dbReference type="AlphaFoldDB" id="A0A926DNB0"/>
<dbReference type="Proteomes" id="UP000611762">
    <property type="component" value="Unassembled WGS sequence"/>
</dbReference>
<evidence type="ECO:0000313" key="2">
    <source>
        <dbReference type="Proteomes" id="UP000611762"/>
    </source>
</evidence>
<accession>A0A926DNB0</accession>
<name>A0A926DNB0_9FIRM</name>
<evidence type="ECO:0000313" key="1">
    <source>
        <dbReference type="EMBL" id="MBC8540359.1"/>
    </source>
</evidence>
<sequence length="88" mass="10266">MTNEFTTAYEPIDLCACFDMLYFPPEDFLEECRIYWLNHNPFHGTIERRIGNTWFTIETECAGTEKLTDKVRRLIFSDKNLGKGGCCS</sequence>
<dbReference type="RefSeq" id="WP_249311477.1">
    <property type="nucleotide sequence ID" value="NZ_JACRSU010000001.1"/>
</dbReference>
<protein>
    <submittedName>
        <fullName evidence="1">Uncharacterized protein</fullName>
    </submittedName>
</protein>
<comment type="caution">
    <text evidence="1">The sequence shown here is derived from an EMBL/GenBank/DDBJ whole genome shotgun (WGS) entry which is preliminary data.</text>
</comment>
<proteinExistence type="predicted"/>
<organism evidence="1 2">
    <name type="scientific">Congzhengia minquanensis</name>
    <dbReference type="NCBI Taxonomy" id="2763657"/>
    <lineage>
        <taxon>Bacteria</taxon>
        <taxon>Bacillati</taxon>
        <taxon>Bacillota</taxon>
        <taxon>Clostridia</taxon>
        <taxon>Eubacteriales</taxon>
        <taxon>Oscillospiraceae</taxon>
        <taxon>Congzhengia</taxon>
    </lineage>
</organism>
<keyword evidence="2" id="KW-1185">Reference proteome</keyword>
<dbReference type="EMBL" id="JACRSU010000001">
    <property type="protein sequence ID" value="MBC8540359.1"/>
    <property type="molecule type" value="Genomic_DNA"/>
</dbReference>
<gene>
    <name evidence="1" type="ORF">H8698_05160</name>
</gene>